<dbReference type="Pfam" id="PF00108">
    <property type="entry name" value="Thiolase_N"/>
    <property type="match status" value="1"/>
</dbReference>
<dbReference type="PANTHER" id="PTHR42870:SF1">
    <property type="entry name" value="NON-SPECIFIC LIPID-TRANSFER PROTEIN-LIKE 2"/>
    <property type="match status" value="1"/>
</dbReference>
<dbReference type="InterPro" id="IPR055140">
    <property type="entry name" value="Thiolase_C_2"/>
</dbReference>
<dbReference type="HOGENOM" id="CLU_035425_4_0_5"/>
<feature type="domain" description="Thiolase N-terminal" evidence="1">
    <location>
        <begin position="23"/>
        <end position="107"/>
    </location>
</feature>
<dbReference type="Gene3D" id="3.40.47.10">
    <property type="match status" value="1"/>
</dbReference>
<dbReference type="KEGG" id="cid:P73_0341"/>
<dbReference type="CDD" id="cd00829">
    <property type="entry name" value="SCP-x_thiolase"/>
    <property type="match status" value="1"/>
</dbReference>
<evidence type="ECO:0000313" key="4">
    <source>
        <dbReference type="Proteomes" id="UP000031521"/>
    </source>
</evidence>
<gene>
    <name evidence="3" type="ORF">P73_0341</name>
</gene>
<protein>
    <submittedName>
        <fullName evidence="3">Thiolase</fullName>
    </submittedName>
</protein>
<dbReference type="InterPro" id="IPR002155">
    <property type="entry name" value="Thiolase"/>
</dbReference>
<dbReference type="InterPro" id="IPR016039">
    <property type="entry name" value="Thiolase-like"/>
</dbReference>
<dbReference type="PIRSF" id="PIRSF000429">
    <property type="entry name" value="Ac-CoA_Ac_transf"/>
    <property type="match status" value="1"/>
</dbReference>
<dbReference type="EMBL" id="CP004393">
    <property type="protein sequence ID" value="AJE45056.1"/>
    <property type="molecule type" value="Genomic_DNA"/>
</dbReference>
<evidence type="ECO:0000313" key="3">
    <source>
        <dbReference type="EMBL" id="AJE45056.1"/>
    </source>
</evidence>
<dbReference type="Proteomes" id="UP000031521">
    <property type="component" value="Chromosome"/>
</dbReference>
<dbReference type="SUPFAM" id="SSF53901">
    <property type="entry name" value="Thiolase-like"/>
    <property type="match status" value="2"/>
</dbReference>
<dbReference type="Pfam" id="PF22691">
    <property type="entry name" value="Thiolase_C_1"/>
    <property type="match status" value="1"/>
</dbReference>
<dbReference type="OrthoDB" id="9790314at2"/>
<sequence length="375" mass="40116">MREVFVAAAGTVPVGKHPLGAGRALAREAGRAALADAGIDFTGVDALYCGVAMPASPRAVAVAKEFGLTGLPVVQITNASASGLAAVHQAMMAIESGRHDVVMVLGYDAPDWDENPLARQGFLPPPALFAMWARRRMHDHGSRSEHLAMVTAKNWNYARTVPYAARRSDHEVGVDEVLASRMVAEPLTTMMCTSWVFGAAAVILASRKGLERLPGARWPMPRIAASEWRTEVYEDYHIFEGAIVGPPAISRTTFDAAMTAAGRVRGEVDVVQIHDAFAIEELEYYELFGFVEPGGAEALLEQGAFGPGSRARTGLPEFSTDGGLIGRGHPAGPSGVLQLIETRRRFRDCGDRVGVCHLLGAGSSCIVQVLDRVDE</sequence>
<name>A0A0B5DWF2_9RHOB</name>
<evidence type="ECO:0000259" key="1">
    <source>
        <dbReference type="Pfam" id="PF00108"/>
    </source>
</evidence>
<feature type="domain" description="Thiolase C-terminal" evidence="2">
    <location>
        <begin position="255"/>
        <end position="348"/>
    </location>
</feature>
<evidence type="ECO:0000259" key="2">
    <source>
        <dbReference type="Pfam" id="PF22691"/>
    </source>
</evidence>
<dbReference type="InterPro" id="IPR020616">
    <property type="entry name" value="Thiolase_N"/>
</dbReference>
<dbReference type="AlphaFoldDB" id="A0A0B5DWF2"/>
<dbReference type="RefSeq" id="WP_074743408.1">
    <property type="nucleotide sequence ID" value="NZ_CP004393.1"/>
</dbReference>
<organism evidence="3 4">
    <name type="scientific">Celeribacter indicus</name>
    <dbReference type="NCBI Taxonomy" id="1208324"/>
    <lineage>
        <taxon>Bacteria</taxon>
        <taxon>Pseudomonadati</taxon>
        <taxon>Pseudomonadota</taxon>
        <taxon>Alphaproteobacteria</taxon>
        <taxon>Rhodobacterales</taxon>
        <taxon>Roseobacteraceae</taxon>
        <taxon>Celeribacter</taxon>
    </lineage>
</organism>
<proteinExistence type="predicted"/>
<reference evidence="3 4" key="1">
    <citation type="journal article" date="2014" name="Int. J. Syst. Evol. Microbiol.">
        <title>Celeribacter indicus sp. nov., a polycyclic aromatic hydrocarbon-degrading bacterium from deep-sea sediment and reclassification of Huaishuia halophila as Celeribacter halophilus comb. nov.</title>
        <authorList>
            <person name="Lai Q."/>
            <person name="Cao J."/>
            <person name="Yuan J."/>
            <person name="Li F."/>
            <person name="Shao Z."/>
        </authorList>
    </citation>
    <scope>NUCLEOTIDE SEQUENCE [LARGE SCALE GENOMIC DNA]</scope>
    <source>
        <strain evidence="3">P73</strain>
    </source>
</reference>
<dbReference type="GO" id="GO:0003988">
    <property type="term" value="F:acetyl-CoA C-acyltransferase activity"/>
    <property type="evidence" value="ECO:0007669"/>
    <property type="project" value="UniProtKB-ARBA"/>
</dbReference>
<dbReference type="STRING" id="1208324.P73_0341"/>
<keyword evidence="4" id="KW-1185">Reference proteome</keyword>
<dbReference type="PANTHER" id="PTHR42870">
    <property type="entry name" value="ACETYL-COA C-ACETYLTRANSFERASE"/>
    <property type="match status" value="1"/>
</dbReference>
<accession>A0A0B5DWF2</accession>